<comment type="caution">
    <text evidence="6">The sequence shown here is derived from an EMBL/GenBank/DDBJ whole genome shotgun (WGS) entry which is preliminary data.</text>
</comment>
<dbReference type="Gene3D" id="3.30.565.10">
    <property type="entry name" value="Histidine kinase-like ATPase, C-terminal domain"/>
    <property type="match status" value="1"/>
</dbReference>
<keyword evidence="1" id="KW-0808">Transferase</keyword>
<dbReference type="PANTHER" id="PTHR24421:SF63">
    <property type="entry name" value="SENSOR HISTIDINE KINASE DESK"/>
    <property type="match status" value="1"/>
</dbReference>
<feature type="transmembrane region" description="Helical" evidence="4">
    <location>
        <begin position="120"/>
        <end position="137"/>
    </location>
</feature>
<dbReference type="RefSeq" id="WP_037598200.1">
    <property type="nucleotide sequence ID" value="NZ_JBHEZZ010000043.1"/>
</dbReference>
<gene>
    <name evidence="6" type="ORF">ACEZDJ_39120</name>
</gene>
<evidence type="ECO:0000256" key="1">
    <source>
        <dbReference type="ARBA" id="ARBA00022679"/>
    </source>
</evidence>
<dbReference type="Proteomes" id="UP001592528">
    <property type="component" value="Unassembled WGS sequence"/>
</dbReference>
<dbReference type="InterPro" id="IPR036890">
    <property type="entry name" value="HATPase_C_sf"/>
</dbReference>
<dbReference type="PANTHER" id="PTHR24421">
    <property type="entry name" value="NITRATE/NITRITE SENSOR PROTEIN NARX-RELATED"/>
    <property type="match status" value="1"/>
</dbReference>
<dbReference type="InterPro" id="IPR050482">
    <property type="entry name" value="Sensor_HK_TwoCompSys"/>
</dbReference>
<keyword evidence="2 6" id="KW-0418">Kinase</keyword>
<name>A0ABV6V0R0_9ACTN</name>
<sequence length="379" mass="39977">MAGRAHRKRITDEDIEKIDGFNPYTLLPWVLMVLSPAHAVIGGSYPRPVAALCGLGVFVLLYCATVLTAFQPRFQNGRVPTVLALVLVPVTGALAGSLPHALLLYSLLAIAGAVVVPDRGGPLVFIGVPALAALTAYMRSGHSGDVVDAAWSSFLPGAITFVTLKLLSAVGQLRETRQELARAAVAEERLRFSRDLHDLLGHSMSVIALKAEVVRRLAPTDLDAALAQAADIEEVSRKALAEIREAVSGYRETGLSEELARARSLLSAGGIEPVLHESGPPLPAQVDLLLAWVVREGVTNVVRHSRAKRCTIEVERGSDPVRLSITDEGSAAAAATAASCPDGNGLQGLKERIAAGGGLLTAEQTEKGFRLAAVIPAQR</sequence>
<dbReference type="Pfam" id="PF07730">
    <property type="entry name" value="HisKA_3"/>
    <property type="match status" value="1"/>
</dbReference>
<dbReference type="GO" id="GO:0016301">
    <property type="term" value="F:kinase activity"/>
    <property type="evidence" value="ECO:0007669"/>
    <property type="project" value="UniProtKB-KW"/>
</dbReference>
<evidence type="ECO:0000256" key="3">
    <source>
        <dbReference type="ARBA" id="ARBA00023012"/>
    </source>
</evidence>
<accession>A0ABV6V0R0</accession>
<feature type="transmembrane region" description="Helical" evidence="4">
    <location>
        <begin position="49"/>
        <end position="70"/>
    </location>
</feature>
<keyword evidence="3" id="KW-0902">Two-component regulatory system</keyword>
<reference evidence="6 7" key="1">
    <citation type="submission" date="2024-09" db="EMBL/GenBank/DDBJ databases">
        <authorList>
            <person name="Lee S.D."/>
        </authorList>
    </citation>
    <scope>NUCLEOTIDE SEQUENCE [LARGE SCALE GENOMIC DNA]</scope>
    <source>
        <strain evidence="6 7">N1-5</strain>
    </source>
</reference>
<dbReference type="InterPro" id="IPR011712">
    <property type="entry name" value="Sig_transdc_His_kin_sub3_dim/P"/>
</dbReference>
<proteinExistence type="predicted"/>
<feature type="transmembrane region" description="Helical" evidence="4">
    <location>
        <begin position="21"/>
        <end position="43"/>
    </location>
</feature>
<feature type="transmembrane region" description="Helical" evidence="4">
    <location>
        <begin position="149"/>
        <end position="170"/>
    </location>
</feature>
<keyword evidence="4" id="KW-0472">Membrane</keyword>
<dbReference type="CDD" id="cd16917">
    <property type="entry name" value="HATPase_UhpB-NarQ-NarX-like"/>
    <property type="match status" value="1"/>
</dbReference>
<keyword evidence="4" id="KW-0812">Transmembrane</keyword>
<evidence type="ECO:0000256" key="2">
    <source>
        <dbReference type="ARBA" id="ARBA00022777"/>
    </source>
</evidence>
<evidence type="ECO:0000313" key="6">
    <source>
        <dbReference type="EMBL" id="MFC1407310.1"/>
    </source>
</evidence>
<evidence type="ECO:0000313" key="7">
    <source>
        <dbReference type="Proteomes" id="UP001592528"/>
    </source>
</evidence>
<evidence type="ECO:0000259" key="5">
    <source>
        <dbReference type="Pfam" id="PF07730"/>
    </source>
</evidence>
<dbReference type="Gene3D" id="1.20.5.1930">
    <property type="match status" value="1"/>
</dbReference>
<dbReference type="SUPFAM" id="SSF55874">
    <property type="entry name" value="ATPase domain of HSP90 chaperone/DNA topoisomerase II/histidine kinase"/>
    <property type="match status" value="1"/>
</dbReference>
<evidence type="ECO:0000256" key="4">
    <source>
        <dbReference type="SAM" id="Phobius"/>
    </source>
</evidence>
<organism evidence="6 7">
    <name type="scientific">Streptacidiphilus cavernicola</name>
    <dbReference type="NCBI Taxonomy" id="3342716"/>
    <lineage>
        <taxon>Bacteria</taxon>
        <taxon>Bacillati</taxon>
        <taxon>Actinomycetota</taxon>
        <taxon>Actinomycetes</taxon>
        <taxon>Kitasatosporales</taxon>
        <taxon>Streptomycetaceae</taxon>
        <taxon>Streptacidiphilus</taxon>
    </lineage>
</organism>
<keyword evidence="7" id="KW-1185">Reference proteome</keyword>
<feature type="domain" description="Signal transduction histidine kinase subgroup 3 dimerisation and phosphoacceptor" evidence="5">
    <location>
        <begin position="188"/>
        <end position="254"/>
    </location>
</feature>
<keyword evidence="4" id="KW-1133">Transmembrane helix</keyword>
<dbReference type="EMBL" id="JBHEZZ010000043">
    <property type="protein sequence ID" value="MFC1407310.1"/>
    <property type="molecule type" value="Genomic_DNA"/>
</dbReference>
<feature type="transmembrane region" description="Helical" evidence="4">
    <location>
        <begin position="82"/>
        <end position="108"/>
    </location>
</feature>
<protein>
    <submittedName>
        <fullName evidence="6">Sensor histidine kinase</fullName>
    </submittedName>
</protein>